<reference evidence="2" key="1">
    <citation type="journal article" date="2021" name="bioRxiv">
        <title>Whole Genome Assembly and Annotation of Northern Wild Rice, Zizania palustris L., Supports a Whole Genome Duplication in the Zizania Genus.</title>
        <authorList>
            <person name="Haas M."/>
            <person name="Kono T."/>
            <person name="Macchietto M."/>
            <person name="Millas R."/>
            <person name="McGilp L."/>
            <person name="Shao M."/>
            <person name="Duquette J."/>
            <person name="Hirsch C.N."/>
            <person name="Kimball J."/>
        </authorList>
    </citation>
    <scope>NUCLEOTIDE SEQUENCE</scope>
    <source>
        <tissue evidence="2">Fresh leaf tissue</tissue>
    </source>
</reference>
<sequence length="83" mass="8614">MKRAPSEEEVAGSGQPAAWGTGAGAGGFWPASSACFSRSGISRAGVEPGGACACACDRRRECGSRRRRKEEVGRGRRRTEGVG</sequence>
<dbReference type="EMBL" id="JAAALK010000290">
    <property type="protein sequence ID" value="KAG8045472.1"/>
    <property type="molecule type" value="Genomic_DNA"/>
</dbReference>
<dbReference type="AlphaFoldDB" id="A0A8J5RF22"/>
<organism evidence="2 3">
    <name type="scientific">Zizania palustris</name>
    <name type="common">Northern wild rice</name>
    <dbReference type="NCBI Taxonomy" id="103762"/>
    <lineage>
        <taxon>Eukaryota</taxon>
        <taxon>Viridiplantae</taxon>
        <taxon>Streptophyta</taxon>
        <taxon>Embryophyta</taxon>
        <taxon>Tracheophyta</taxon>
        <taxon>Spermatophyta</taxon>
        <taxon>Magnoliopsida</taxon>
        <taxon>Liliopsida</taxon>
        <taxon>Poales</taxon>
        <taxon>Poaceae</taxon>
        <taxon>BOP clade</taxon>
        <taxon>Oryzoideae</taxon>
        <taxon>Oryzeae</taxon>
        <taxon>Zizaniinae</taxon>
        <taxon>Zizania</taxon>
    </lineage>
</organism>
<reference evidence="2" key="2">
    <citation type="submission" date="2021-02" db="EMBL/GenBank/DDBJ databases">
        <authorList>
            <person name="Kimball J.A."/>
            <person name="Haas M.W."/>
            <person name="Macchietto M."/>
            <person name="Kono T."/>
            <person name="Duquette J."/>
            <person name="Shao M."/>
        </authorList>
    </citation>
    <scope>NUCLEOTIDE SEQUENCE</scope>
    <source>
        <tissue evidence="2">Fresh leaf tissue</tissue>
    </source>
</reference>
<feature type="region of interest" description="Disordered" evidence="1">
    <location>
        <begin position="60"/>
        <end position="83"/>
    </location>
</feature>
<evidence type="ECO:0000313" key="3">
    <source>
        <dbReference type="Proteomes" id="UP000729402"/>
    </source>
</evidence>
<comment type="caution">
    <text evidence="2">The sequence shown here is derived from an EMBL/GenBank/DDBJ whole genome shotgun (WGS) entry which is preliminary data.</text>
</comment>
<keyword evidence="3" id="KW-1185">Reference proteome</keyword>
<protein>
    <submittedName>
        <fullName evidence="2">Uncharacterized protein</fullName>
    </submittedName>
</protein>
<accession>A0A8J5RF22</accession>
<proteinExistence type="predicted"/>
<evidence type="ECO:0000313" key="2">
    <source>
        <dbReference type="EMBL" id="KAG8045472.1"/>
    </source>
</evidence>
<feature type="region of interest" description="Disordered" evidence="1">
    <location>
        <begin position="1"/>
        <end position="23"/>
    </location>
</feature>
<evidence type="ECO:0000256" key="1">
    <source>
        <dbReference type="SAM" id="MobiDB-lite"/>
    </source>
</evidence>
<dbReference type="PROSITE" id="PS51257">
    <property type="entry name" value="PROKAR_LIPOPROTEIN"/>
    <property type="match status" value="1"/>
</dbReference>
<gene>
    <name evidence="2" type="ORF">GUJ93_ZPchr0008g11536</name>
</gene>
<name>A0A8J5RF22_ZIZPA</name>
<dbReference type="Proteomes" id="UP000729402">
    <property type="component" value="Unassembled WGS sequence"/>
</dbReference>